<dbReference type="SUPFAM" id="SSF48452">
    <property type="entry name" value="TPR-like"/>
    <property type="match status" value="2"/>
</dbReference>
<dbReference type="SMART" id="SM01043">
    <property type="entry name" value="BTAD"/>
    <property type="match status" value="1"/>
</dbReference>
<dbReference type="Gene3D" id="1.25.40.10">
    <property type="entry name" value="Tetratricopeptide repeat domain"/>
    <property type="match status" value="2"/>
</dbReference>
<feature type="compositionally biased region" description="Basic and acidic residues" evidence="1">
    <location>
        <begin position="226"/>
        <end position="236"/>
    </location>
</feature>
<proteinExistence type="predicted"/>
<feature type="domain" description="Bacterial transcriptional activator" evidence="2">
    <location>
        <begin position="94"/>
        <end position="226"/>
    </location>
</feature>
<evidence type="ECO:0000259" key="2">
    <source>
        <dbReference type="SMART" id="SM01043"/>
    </source>
</evidence>
<dbReference type="AlphaFoldDB" id="A0A318S5B3"/>
<sequence>MDDHSTAHLLGDVHLDVPTGRVPFSPDKRHVLLAFLALHQGGVPRDRLATLFWPDTSTNSALQNLRRLLYRTRELDWARDLRVTSTRIAWPVATDVQHFETAAARHDPAALDWYGGDLFESFGAALPPEIEATIVPTRERLRDLWRACLLGRCRALADEGRPDEALALLRPLLHDSYDDEAFACFVQFARRAGRSREGLDVFETYTRRLATDLDLQPSSQLAPTARTRDASAREATESDVASRATNFVGRKREVAALVALLRGEARFVTVVGPGGVGKTRLATRAVQDLNRDSDVVFVPLERVRSGAEALTAVALALHAPLDQVTAATLTRFVAHRSVVLVLDNAEDLRDPEVLSQLLAAPGVRLLVTSRSPMRLKAETVFRLQGLDHSVDGEPWSATCDAATLFVERARHADPTFRLTSLDESALRELCALVDGLPLALELAATWVPTLSPSEIVDVVRVNPGELRADLRDLPGRHANLGVVLAHTWSSLSEAERNALRALGAVNASFSADDARTIAHLDLAALKALHDRGLLRRQDGVLTLHPLVRHVAAAHANDSEFAAEALRERHARHFAALLARHPRRLDDGVARAKFLDEIHTSLDHVRAAWTWMTSRGVTDLVDECMDAWWWYFEMRGAHSAALEVFGDASRTLPESPVLGRVLVRLGIVHLRLAEPPHERNRNAPLLRQARALLQRGLRLLPTDAPSTITADRWLAMLHLGVVLELQGTPRRARTLFETGRREARRAGNAQFERACTTRLALGHQARGEFDRAEALHLERLRQDERSGDVFGLAIGTGYLGGLMLLAGRPAEAHAYFVRAVASWTLLGNRAALPWLLRHEGDALYLAGRFPDAADAFERSRDASMDAGREDLAWQAQVRALHARVRAPSPGTRTRLAPLDDLVAGLRDDTPPWHRFELQALRALVDAPAEVAFVRQIRRDPSFTSWPIVAETVFTRAVAAYVTLIAASPTDSVEETAGVTP</sequence>
<dbReference type="Proteomes" id="UP000248326">
    <property type="component" value="Unassembled WGS sequence"/>
</dbReference>
<dbReference type="InterPro" id="IPR005158">
    <property type="entry name" value="BTAD"/>
</dbReference>
<organism evidence="3 4">
    <name type="scientific">Deinococcus yavapaiensis KR-236</name>
    <dbReference type="NCBI Taxonomy" id="694435"/>
    <lineage>
        <taxon>Bacteria</taxon>
        <taxon>Thermotogati</taxon>
        <taxon>Deinococcota</taxon>
        <taxon>Deinococci</taxon>
        <taxon>Deinococcales</taxon>
        <taxon>Deinococcaceae</taxon>
        <taxon>Deinococcus</taxon>
    </lineage>
</organism>
<feature type="region of interest" description="Disordered" evidence="1">
    <location>
        <begin position="216"/>
        <end position="236"/>
    </location>
</feature>
<dbReference type="EMBL" id="QJSX01000025">
    <property type="protein sequence ID" value="PYE48988.1"/>
    <property type="molecule type" value="Genomic_DNA"/>
</dbReference>
<protein>
    <submittedName>
        <fullName evidence="3">Putative ATPase</fullName>
    </submittedName>
</protein>
<dbReference type="RefSeq" id="WP_170131208.1">
    <property type="nucleotide sequence ID" value="NZ_QJSX01000025.1"/>
</dbReference>
<dbReference type="Gene3D" id="3.40.50.300">
    <property type="entry name" value="P-loop containing nucleotide triphosphate hydrolases"/>
    <property type="match status" value="1"/>
</dbReference>
<evidence type="ECO:0000256" key="1">
    <source>
        <dbReference type="SAM" id="MobiDB-lite"/>
    </source>
</evidence>
<dbReference type="Pfam" id="PF13401">
    <property type="entry name" value="AAA_22"/>
    <property type="match status" value="1"/>
</dbReference>
<dbReference type="Gene3D" id="1.10.10.10">
    <property type="entry name" value="Winged helix-like DNA-binding domain superfamily/Winged helix DNA-binding domain"/>
    <property type="match status" value="1"/>
</dbReference>
<evidence type="ECO:0000313" key="4">
    <source>
        <dbReference type="Proteomes" id="UP000248326"/>
    </source>
</evidence>
<accession>A0A318S5B3</accession>
<dbReference type="GO" id="GO:0016887">
    <property type="term" value="F:ATP hydrolysis activity"/>
    <property type="evidence" value="ECO:0007669"/>
    <property type="project" value="InterPro"/>
</dbReference>
<dbReference type="InterPro" id="IPR011990">
    <property type="entry name" value="TPR-like_helical_dom_sf"/>
</dbReference>
<dbReference type="InterPro" id="IPR049945">
    <property type="entry name" value="AAA_22"/>
</dbReference>
<reference evidence="3 4" key="1">
    <citation type="submission" date="2018-06" db="EMBL/GenBank/DDBJ databases">
        <title>Genomic Encyclopedia of Type Strains, Phase IV (KMG-IV): sequencing the most valuable type-strain genomes for metagenomic binning, comparative biology and taxonomic classification.</title>
        <authorList>
            <person name="Goeker M."/>
        </authorList>
    </citation>
    <scope>NUCLEOTIDE SEQUENCE [LARGE SCALE GENOMIC DNA]</scope>
    <source>
        <strain evidence="3 4">DSM 18048</strain>
    </source>
</reference>
<dbReference type="PANTHER" id="PTHR47691:SF3">
    <property type="entry name" value="HTH-TYPE TRANSCRIPTIONAL REGULATOR RV0890C-RELATED"/>
    <property type="match status" value="1"/>
</dbReference>
<dbReference type="InterPro" id="IPR036388">
    <property type="entry name" value="WH-like_DNA-bd_sf"/>
</dbReference>
<dbReference type="SUPFAM" id="SSF52540">
    <property type="entry name" value="P-loop containing nucleoside triphosphate hydrolases"/>
    <property type="match status" value="1"/>
</dbReference>
<comment type="caution">
    <text evidence="3">The sequence shown here is derived from an EMBL/GenBank/DDBJ whole genome shotgun (WGS) entry which is preliminary data.</text>
</comment>
<evidence type="ECO:0000313" key="3">
    <source>
        <dbReference type="EMBL" id="PYE48988.1"/>
    </source>
</evidence>
<name>A0A318S5B3_9DEIO</name>
<dbReference type="PANTHER" id="PTHR47691">
    <property type="entry name" value="REGULATOR-RELATED"/>
    <property type="match status" value="1"/>
</dbReference>
<dbReference type="InterPro" id="IPR027417">
    <property type="entry name" value="P-loop_NTPase"/>
</dbReference>
<dbReference type="PRINTS" id="PR00364">
    <property type="entry name" value="DISEASERSIST"/>
</dbReference>
<gene>
    <name evidence="3" type="ORF">DES52_1255</name>
</gene>
<keyword evidence="4" id="KW-1185">Reference proteome</keyword>